<gene>
    <name evidence="7" type="ORF">QCA50_003747</name>
</gene>
<evidence type="ECO:0000256" key="2">
    <source>
        <dbReference type="ARBA" id="ARBA00008576"/>
    </source>
</evidence>
<dbReference type="SUPFAM" id="SSF82708">
    <property type="entry name" value="R3H domain"/>
    <property type="match status" value="1"/>
</dbReference>
<feature type="compositionally biased region" description="Basic and acidic residues" evidence="4">
    <location>
        <begin position="196"/>
        <end position="217"/>
    </location>
</feature>
<dbReference type="InterPro" id="IPR001374">
    <property type="entry name" value="R3H_dom"/>
</dbReference>
<feature type="compositionally biased region" description="Acidic residues" evidence="4">
    <location>
        <begin position="43"/>
        <end position="71"/>
    </location>
</feature>
<dbReference type="InterPro" id="IPR000467">
    <property type="entry name" value="G_patch_dom"/>
</dbReference>
<evidence type="ECO:0000256" key="1">
    <source>
        <dbReference type="ARBA" id="ARBA00004123"/>
    </source>
</evidence>
<feature type="domain" description="G-patch" evidence="5">
    <location>
        <begin position="380"/>
        <end position="425"/>
    </location>
</feature>
<dbReference type="Gene3D" id="3.30.1370.50">
    <property type="entry name" value="R3H-like domain"/>
    <property type="match status" value="1"/>
</dbReference>
<dbReference type="Pfam" id="PF12656">
    <property type="entry name" value="G-patch_2"/>
    <property type="match status" value="1"/>
</dbReference>
<evidence type="ECO:0000259" key="6">
    <source>
        <dbReference type="PROSITE" id="PS51061"/>
    </source>
</evidence>
<sequence length="425" mass="47076">MELDGELDLKAMMRFVNSMGGEGSRHISMDDIADIERIRREDQEGEGENGEDEDDEDDDDDESSEEDEEMEAVVRKEEQLLVAEGDDDFDSSSEDDHPSGSFQARLDRIRKMNKGKQRADVDVGGSEDDDDAMEMALDESWADQDNRFIAHIQSFVDEGQEILSRKDRNRVFNAIRNGSWGRDEYEELVARPAQTGKDKSVPPHLEAQWKKDREKKAENKRKRAAQRLELAADPLVPKKRGKKGMKASLAAARSSAELPNQVRDLVSLEQQIRRFLADLGGPHTMALPPANKGTRAKIHELANAFHLKSPSKGKGDQRYTTLTKTTMSGININENKIRKILRSVDSSWQGPDRGGPNKVSSLAKHKEGEEVGKAAPKIGQSNIGFQMLAAMGWSEGDKIGLSGGLDIPLVAVMKKTKLGLGATVS</sequence>
<dbReference type="PROSITE" id="PS50174">
    <property type="entry name" value="G_PATCH"/>
    <property type="match status" value="1"/>
</dbReference>
<reference evidence="7 8" key="1">
    <citation type="submission" date="2022-09" db="EMBL/GenBank/DDBJ databases">
        <authorList>
            <person name="Palmer J.M."/>
        </authorList>
    </citation>
    <scope>NUCLEOTIDE SEQUENCE [LARGE SCALE GENOMIC DNA]</scope>
    <source>
        <strain evidence="7 8">DSM 7382</strain>
    </source>
</reference>
<feature type="compositionally biased region" description="Acidic residues" evidence="4">
    <location>
        <begin position="84"/>
        <end position="93"/>
    </location>
</feature>
<keyword evidence="8" id="KW-1185">Reference proteome</keyword>
<protein>
    <recommendedName>
        <fullName evidence="9">Protein SQS1</fullName>
    </recommendedName>
</protein>
<keyword evidence="3" id="KW-0539">Nucleus</keyword>
<feature type="region of interest" description="Disordered" evidence="4">
    <location>
        <begin position="18"/>
        <end position="130"/>
    </location>
</feature>
<dbReference type="PANTHER" id="PTHR14195">
    <property type="entry name" value="G PATCH DOMAIN CONTAINING PROTEIN 2"/>
    <property type="match status" value="1"/>
</dbReference>
<dbReference type="AlphaFoldDB" id="A0AAW0GF49"/>
<organism evidence="7 8">
    <name type="scientific">Cerrena zonata</name>
    <dbReference type="NCBI Taxonomy" id="2478898"/>
    <lineage>
        <taxon>Eukaryota</taxon>
        <taxon>Fungi</taxon>
        <taxon>Dikarya</taxon>
        <taxon>Basidiomycota</taxon>
        <taxon>Agaricomycotina</taxon>
        <taxon>Agaricomycetes</taxon>
        <taxon>Polyporales</taxon>
        <taxon>Cerrenaceae</taxon>
        <taxon>Cerrena</taxon>
    </lineage>
</organism>
<evidence type="ECO:0000256" key="4">
    <source>
        <dbReference type="SAM" id="MobiDB-lite"/>
    </source>
</evidence>
<feature type="compositionally biased region" description="Basic and acidic residues" evidence="4">
    <location>
        <begin position="23"/>
        <end position="42"/>
    </location>
</feature>
<evidence type="ECO:0000313" key="8">
    <source>
        <dbReference type="Proteomes" id="UP001385951"/>
    </source>
</evidence>
<dbReference type="SMART" id="SM00443">
    <property type="entry name" value="G_patch"/>
    <property type="match status" value="1"/>
</dbReference>
<dbReference type="Pfam" id="PF01424">
    <property type="entry name" value="R3H"/>
    <property type="match status" value="1"/>
</dbReference>
<evidence type="ECO:0008006" key="9">
    <source>
        <dbReference type="Google" id="ProtNLM"/>
    </source>
</evidence>
<evidence type="ECO:0000313" key="7">
    <source>
        <dbReference type="EMBL" id="KAK7692128.1"/>
    </source>
</evidence>
<accession>A0AAW0GF49</accession>
<dbReference type="InterPro" id="IPR026822">
    <property type="entry name" value="Spp2/MOS2_G-patch"/>
</dbReference>
<comment type="subcellular location">
    <subcellularLocation>
        <location evidence="1">Nucleus</location>
    </subcellularLocation>
</comment>
<feature type="domain" description="R3H" evidence="6">
    <location>
        <begin position="262"/>
        <end position="326"/>
    </location>
</feature>
<name>A0AAW0GF49_9APHY</name>
<dbReference type="Proteomes" id="UP001385951">
    <property type="component" value="Unassembled WGS sequence"/>
</dbReference>
<dbReference type="EMBL" id="JASBNA010000004">
    <property type="protein sequence ID" value="KAK7692128.1"/>
    <property type="molecule type" value="Genomic_DNA"/>
</dbReference>
<dbReference type="PROSITE" id="PS51061">
    <property type="entry name" value="R3H"/>
    <property type="match status" value="1"/>
</dbReference>
<dbReference type="GO" id="GO:0005634">
    <property type="term" value="C:nucleus"/>
    <property type="evidence" value="ECO:0007669"/>
    <property type="project" value="UniProtKB-SubCell"/>
</dbReference>
<proteinExistence type="inferred from homology"/>
<evidence type="ECO:0000256" key="3">
    <source>
        <dbReference type="ARBA" id="ARBA00023242"/>
    </source>
</evidence>
<dbReference type="GO" id="GO:0003676">
    <property type="term" value="F:nucleic acid binding"/>
    <property type="evidence" value="ECO:0007669"/>
    <property type="project" value="UniProtKB-UniRule"/>
</dbReference>
<dbReference type="InterPro" id="IPR036867">
    <property type="entry name" value="R3H_dom_sf"/>
</dbReference>
<dbReference type="InterPro" id="IPR051189">
    <property type="entry name" value="Splicing_assoc_domain"/>
</dbReference>
<evidence type="ECO:0000259" key="5">
    <source>
        <dbReference type="PROSITE" id="PS50174"/>
    </source>
</evidence>
<feature type="region of interest" description="Disordered" evidence="4">
    <location>
        <begin position="191"/>
        <end position="220"/>
    </location>
</feature>
<comment type="caution">
    <text evidence="7">The sequence shown here is derived from an EMBL/GenBank/DDBJ whole genome shotgun (WGS) entry which is preliminary data.</text>
</comment>
<comment type="similarity">
    <text evidence="2">Belongs to the SPP2 family.</text>
</comment>